<dbReference type="SUPFAM" id="SSF48452">
    <property type="entry name" value="TPR-like"/>
    <property type="match status" value="1"/>
</dbReference>
<evidence type="ECO:0000313" key="10">
    <source>
        <dbReference type="EMBL" id="KAF7721335.1"/>
    </source>
</evidence>
<accession>A0A8H7BGG0</accession>
<dbReference type="SUPFAM" id="SSF54534">
    <property type="entry name" value="FKBP-like"/>
    <property type="match status" value="1"/>
</dbReference>
<dbReference type="Pfam" id="PF14559">
    <property type="entry name" value="TPR_19"/>
    <property type="match status" value="1"/>
</dbReference>
<keyword evidence="6 7" id="KW-0413">Isomerase</keyword>
<dbReference type="Gene3D" id="1.25.40.10">
    <property type="entry name" value="Tetratricopeptide repeat domain"/>
    <property type="match status" value="1"/>
</dbReference>
<feature type="domain" description="PPIase FKBP-type" evidence="9">
    <location>
        <begin position="58"/>
        <end position="147"/>
    </location>
</feature>
<keyword evidence="11" id="KW-1185">Reference proteome</keyword>
<dbReference type="InterPro" id="IPR019734">
    <property type="entry name" value="TPR_rpt"/>
</dbReference>
<reference evidence="10" key="1">
    <citation type="submission" date="2020-01" db="EMBL/GenBank/DDBJ databases">
        <title>Genome Sequencing of Three Apophysomyces-Like Fungal Strains Confirms a Novel Fungal Genus in the Mucoromycota with divergent Burkholderia-like Endosymbiotic Bacteria.</title>
        <authorList>
            <person name="Stajich J.E."/>
            <person name="Macias A.M."/>
            <person name="Carter-House D."/>
            <person name="Lovett B."/>
            <person name="Kasson L.R."/>
            <person name="Berry K."/>
            <person name="Grigoriev I."/>
            <person name="Chang Y."/>
            <person name="Spatafora J."/>
            <person name="Kasson M.T."/>
        </authorList>
    </citation>
    <scope>NUCLEOTIDE SEQUENCE</scope>
    <source>
        <strain evidence="10">NRRL A-21654</strain>
    </source>
</reference>
<dbReference type="InterPro" id="IPR011990">
    <property type="entry name" value="TPR-like_helical_dom_sf"/>
</dbReference>
<dbReference type="OrthoDB" id="1902587at2759"/>
<proteinExistence type="predicted"/>
<sequence length="306" mass="34645">MSGSQGGASKSACHFTRSSSEFYPSQRFLLMETVQHFADGAITKRIIKKGYGTKPKKDSTVSVHYDGYLVEGNTKFDSSRDRKASFEFQLCKGKIISAWETVIPTMEVGEMAEIICSSDQGYGDKGFPPIVPEKASLRYEVELLGTWEPAKAAQQRIDAAAAKKTEGNDFYKKNAYDQALFAYKKGREYIIDLWDCEPEELDQCRQLVIALQVNICACYLKLRQWDNAIEVGENALMRDPSNVKAYYRIAQAYLEKTEFEKGIQCIEAGLQAAPTDPDLKSMLHTLRNREKKWLEDSKNIYAKMIS</sequence>
<name>A0A8H7BGG0_9FUNG</name>
<dbReference type="PANTHER" id="PTHR46512:SF9">
    <property type="entry name" value="PEPTIDYLPROLYL ISOMERASE"/>
    <property type="match status" value="1"/>
</dbReference>
<dbReference type="EC" id="5.2.1.8" evidence="2 7"/>
<evidence type="ECO:0000313" key="11">
    <source>
        <dbReference type="Proteomes" id="UP000605846"/>
    </source>
</evidence>
<dbReference type="PROSITE" id="PS50005">
    <property type="entry name" value="TPR"/>
    <property type="match status" value="1"/>
</dbReference>
<dbReference type="EMBL" id="JABAYA010000277">
    <property type="protein sequence ID" value="KAF7721335.1"/>
    <property type="molecule type" value="Genomic_DNA"/>
</dbReference>
<dbReference type="InterPro" id="IPR046357">
    <property type="entry name" value="PPIase_dom_sf"/>
</dbReference>
<gene>
    <name evidence="10" type="primary">CYP9</name>
    <name evidence="10" type="ORF">EC973_004853</name>
</gene>
<dbReference type="InterPro" id="IPR050754">
    <property type="entry name" value="FKBP4/5/8-like"/>
</dbReference>
<comment type="catalytic activity">
    <reaction evidence="1 7">
        <text>[protein]-peptidylproline (omega=180) = [protein]-peptidylproline (omega=0)</text>
        <dbReference type="Rhea" id="RHEA:16237"/>
        <dbReference type="Rhea" id="RHEA-COMP:10747"/>
        <dbReference type="Rhea" id="RHEA-COMP:10748"/>
        <dbReference type="ChEBI" id="CHEBI:83833"/>
        <dbReference type="ChEBI" id="CHEBI:83834"/>
        <dbReference type="EC" id="5.2.1.8"/>
    </reaction>
</comment>
<evidence type="ECO:0000256" key="6">
    <source>
        <dbReference type="ARBA" id="ARBA00023235"/>
    </source>
</evidence>
<organism evidence="10 11">
    <name type="scientific">Apophysomyces ossiformis</name>
    <dbReference type="NCBI Taxonomy" id="679940"/>
    <lineage>
        <taxon>Eukaryota</taxon>
        <taxon>Fungi</taxon>
        <taxon>Fungi incertae sedis</taxon>
        <taxon>Mucoromycota</taxon>
        <taxon>Mucoromycotina</taxon>
        <taxon>Mucoromycetes</taxon>
        <taxon>Mucorales</taxon>
        <taxon>Mucorineae</taxon>
        <taxon>Mucoraceae</taxon>
        <taxon>Apophysomyces</taxon>
    </lineage>
</organism>
<evidence type="ECO:0000256" key="7">
    <source>
        <dbReference type="PROSITE-ProRule" id="PRU00277"/>
    </source>
</evidence>
<dbReference type="SMART" id="SM00028">
    <property type="entry name" value="TPR"/>
    <property type="match status" value="3"/>
</dbReference>
<keyword evidence="3" id="KW-0677">Repeat</keyword>
<evidence type="ECO:0000256" key="1">
    <source>
        <dbReference type="ARBA" id="ARBA00000971"/>
    </source>
</evidence>
<dbReference type="AlphaFoldDB" id="A0A8H7BGG0"/>
<dbReference type="GO" id="GO:0004497">
    <property type="term" value="F:monooxygenase activity"/>
    <property type="evidence" value="ECO:0007669"/>
    <property type="project" value="UniProtKB-KW"/>
</dbReference>
<keyword evidence="10" id="KW-0503">Monooxygenase</keyword>
<feature type="repeat" description="TPR" evidence="8">
    <location>
        <begin position="243"/>
        <end position="276"/>
    </location>
</feature>
<evidence type="ECO:0000256" key="4">
    <source>
        <dbReference type="ARBA" id="ARBA00022803"/>
    </source>
</evidence>
<dbReference type="PROSITE" id="PS50059">
    <property type="entry name" value="FKBP_PPIASE"/>
    <property type="match status" value="1"/>
</dbReference>
<dbReference type="Pfam" id="PF00254">
    <property type="entry name" value="FKBP_C"/>
    <property type="match status" value="1"/>
</dbReference>
<protein>
    <recommendedName>
        <fullName evidence="2 7">peptidylprolyl isomerase</fullName>
        <ecNumber evidence="2 7">5.2.1.8</ecNumber>
    </recommendedName>
</protein>
<dbReference type="PANTHER" id="PTHR46512">
    <property type="entry name" value="PEPTIDYLPROLYL ISOMERASE"/>
    <property type="match status" value="1"/>
</dbReference>
<evidence type="ECO:0000256" key="8">
    <source>
        <dbReference type="PROSITE-ProRule" id="PRU00339"/>
    </source>
</evidence>
<evidence type="ECO:0000256" key="3">
    <source>
        <dbReference type="ARBA" id="ARBA00022737"/>
    </source>
</evidence>
<dbReference type="InterPro" id="IPR001179">
    <property type="entry name" value="PPIase_FKBP_dom"/>
</dbReference>
<comment type="caution">
    <text evidence="10">The sequence shown here is derived from an EMBL/GenBank/DDBJ whole genome shotgun (WGS) entry which is preliminary data.</text>
</comment>
<dbReference type="GO" id="GO:0003755">
    <property type="term" value="F:peptidyl-prolyl cis-trans isomerase activity"/>
    <property type="evidence" value="ECO:0007669"/>
    <property type="project" value="UniProtKB-KW"/>
</dbReference>
<keyword evidence="5 7" id="KW-0697">Rotamase</keyword>
<evidence type="ECO:0000259" key="9">
    <source>
        <dbReference type="PROSITE" id="PS50059"/>
    </source>
</evidence>
<keyword evidence="4 8" id="KW-0802">TPR repeat</keyword>
<evidence type="ECO:0000256" key="2">
    <source>
        <dbReference type="ARBA" id="ARBA00013194"/>
    </source>
</evidence>
<keyword evidence="10" id="KW-0560">Oxidoreductase</keyword>
<dbReference type="Proteomes" id="UP000605846">
    <property type="component" value="Unassembled WGS sequence"/>
</dbReference>
<dbReference type="Gene3D" id="3.10.50.40">
    <property type="match status" value="1"/>
</dbReference>
<evidence type="ECO:0000256" key="5">
    <source>
        <dbReference type="ARBA" id="ARBA00023110"/>
    </source>
</evidence>